<evidence type="ECO:0000313" key="3">
    <source>
        <dbReference type="Proteomes" id="UP000466966"/>
    </source>
</evidence>
<evidence type="ECO:0000259" key="1">
    <source>
        <dbReference type="Pfam" id="PF13471"/>
    </source>
</evidence>
<feature type="domain" description="Microcin J25-processing protein McjB C-terminal" evidence="1">
    <location>
        <begin position="29"/>
        <end position="134"/>
    </location>
</feature>
<organism evidence="2 3">
    <name type="scientific">Alteraurantiacibacter buctensis</name>
    <dbReference type="NCBI Taxonomy" id="1503981"/>
    <lineage>
        <taxon>Bacteria</taxon>
        <taxon>Pseudomonadati</taxon>
        <taxon>Pseudomonadota</taxon>
        <taxon>Alphaproteobacteria</taxon>
        <taxon>Sphingomonadales</taxon>
        <taxon>Erythrobacteraceae</taxon>
        <taxon>Alteraurantiacibacter</taxon>
    </lineage>
</organism>
<dbReference type="Proteomes" id="UP000466966">
    <property type="component" value="Unassembled WGS sequence"/>
</dbReference>
<comment type="caution">
    <text evidence="2">The sequence shown here is derived from an EMBL/GenBank/DDBJ whole genome shotgun (WGS) entry which is preliminary data.</text>
</comment>
<gene>
    <name evidence="2" type="ORF">GRI99_06355</name>
</gene>
<proteinExistence type="predicted"/>
<protein>
    <submittedName>
        <fullName evidence="2">Lasso peptide biosynthesis B2 protein</fullName>
    </submittedName>
</protein>
<dbReference type="InterPro" id="IPR053521">
    <property type="entry name" value="McjB-like"/>
</dbReference>
<dbReference type="RefSeq" id="WP_160771193.1">
    <property type="nucleotide sequence ID" value="NZ_WTYV01000002.1"/>
</dbReference>
<evidence type="ECO:0000313" key="2">
    <source>
        <dbReference type="EMBL" id="MXO71261.1"/>
    </source>
</evidence>
<dbReference type="EMBL" id="WTYV01000002">
    <property type="protein sequence ID" value="MXO71261.1"/>
    <property type="molecule type" value="Genomic_DNA"/>
</dbReference>
<dbReference type="OrthoDB" id="3790432at2"/>
<dbReference type="Pfam" id="PF13471">
    <property type="entry name" value="Transglut_core3"/>
    <property type="match status" value="1"/>
</dbReference>
<dbReference type="NCBIfam" id="NF033537">
    <property type="entry name" value="lasso_biosyn_B2"/>
    <property type="match status" value="1"/>
</dbReference>
<sequence>MKFRTGLLSLVIAQRRHLPLVAEALVAVTLAGLAIRLWSFSRILESMGRAPSAAALSAAERAAVGARIGWAVPAAAKRLPWRATCFPQGLAAQWMLQRRGIAGTFYYGASITGASLDAHVWVMDGERAIVGFREASAMRTLVQVTAGERPAPEGRVA</sequence>
<reference evidence="2 3" key="1">
    <citation type="submission" date="2019-12" db="EMBL/GenBank/DDBJ databases">
        <title>Genomic-based taxomic classification of the family Erythrobacteraceae.</title>
        <authorList>
            <person name="Xu L."/>
        </authorList>
    </citation>
    <scope>NUCLEOTIDE SEQUENCE [LARGE SCALE GENOMIC DNA]</scope>
    <source>
        <strain evidence="2 3">M0322</strain>
    </source>
</reference>
<dbReference type="InterPro" id="IPR032708">
    <property type="entry name" value="McjB_C"/>
</dbReference>
<keyword evidence="3" id="KW-1185">Reference proteome</keyword>
<name>A0A844YWQ8_9SPHN</name>
<accession>A0A844YWQ8</accession>
<dbReference type="AlphaFoldDB" id="A0A844YWQ8"/>